<dbReference type="InterPro" id="IPR036388">
    <property type="entry name" value="WH-like_DNA-bd_sf"/>
</dbReference>
<dbReference type="SMART" id="SM00345">
    <property type="entry name" value="HTH_GNTR"/>
    <property type="match status" value="1"/>
</dbReference>
<evidence type="ECO:0000256" key="1">
    <source>
        <dbReference type="ARBA" id="ARBA00023015"/>
    </source>
</evidence>
<evidence type="ECO:0000313" key="6">
    <source>
        <dbReference type="Proteomes" id="UP000829494"/>
    </source>
</evidence>
<name>A0ABY3Z6J0_STRRM</name>
<keyword evidence="1" id="KW-0805">Transcription regulation</keyword>
<dbReference type="Gene3D" id="3.40.1410.10">
    <property type="entry name" value="Chorismate lyase-like"/>
    <property type="match status" value="1"/>
</dbReference>
<keyword evidence="2" id="KW-0238">DNA-binding</keyword>
<evidence type="ECO:0000256" key="3">
    <source>
        <dbReference type="ARBA" id="ARBA00023163"/>
    </source>
</evidence>
<dbReference type="InterPro" id="IPR050679">
    <property type="entry name" value="Bact_HTH_transcr_reg"/>
</dbReference>
<accession>A0ABY3Z6J0</accession>
<dbReference type="CDD" id="cd07377">
    <property type="entry name" value="WHTH_GntR"/>
    <property type="match status" value="1"/>
</dbReference>
<dbReference type="InterPro" id="IPR036390">
    <property type="entry name" value="WH_DNA-bd_sf"/>
</dbReference>
<evidence type="ECO:0000259" key="4">
    <source>
        <dbReference type="PROSITE" id="PS50949"/>
    </source>
</evidence>
<dbReference type="PANTHER" id="PTHR44846">
    <property type="entry name" value="MANNOSYL-D-GLYCERATE TRANSPORT/METABOLISM SYSTEM REPRESSOR MNGR-RELATED"/>
    <property type="match status" value="1"/>
</dbReference>
<dbReference type="SUPFAM" id="SSF64288">
    <property type="entry name" value="Chorismate lyase-like"/>
    <property type="match status" value="1"/>
</dbReference>
<dbReference type="InterPro" id="IPR011663">
    <property type="entry name" value="UTRA"/>
</dbReference>
<feature type="domain" description="HTH gntR-type" evidence="4">
    <location>
        <begin position="3"/>
        <end position="71"/>
    </location>
</feature>
<evidence type="ECO:0000313" key="5">
    <source>
        <dbReference type="EMBL" id="UNZ05112.1"/>
    </source>
</evidence>
<dbReference type="PRINTS" id="PR00035">
    <property type="entry name" value="HTHGNTR"/>
</dbReference>
<dbReference type="PANTHER" id="PTHR44846:SF17">
    <property type="entry name" value="GNTR-FAMILY TRANSCRIPTIONAL REGULATOR"/>
    <property type="match status" value="1"/>
</dbReference>
<dbReference type="GeneID" id="66855777"/>
<dbReference type="PROSITE" id="PS50949">
    <property type="entry name" value="HTH_GNTR"/>
    <property type="match status" value="1"/>
</dbReference>
<dbReference type="Gene3D" id="1.10.10.10">
    <property type="entry name" value="Winged helix-like DNA-binding domain superfamily/Winged helix DNA-binding domain"/>
    <property type="match status" value="1"/>
</dbReference>
<dbReference type="EMBL" id="CP094298">
    <property type="protein sequence ID" value="UNZ05112.1"/>
    <property type="molecule type" value="Genomic_DNA"/>
</dbReference>
<dbReference type="InterPro" id="IPR028978">
    <property type="entry name" value="Chorismate_lyase_/UTRA_dom_sf"/>
</dbReference>
<sequence>MAEAAYLRVAAELRAAIDAGEYAPGTTLPSGADIAENYGLARATAQKALQQLATDGYVDLFRRRRAVVRSRPRERAVIRDRIVYRDEIGYFFDRNAVNWRPVSAPTRRIGPPPNHVADLLGTPRGENVLIRDRAMGPPGAKHALQLAISYLPLSLVAEIPVVGGDKTGPGGIYDRIEEHYEAPIAWRETVSARTAGSAEQERLGIPAAVPVLVVTREATVPRDGEVLPVEVNETTMSAEQFAVAYAISRDASAAWSGGTA</sequence>
<dbReference type="RefSeq" id="WP_003979848.1">
    <property type="nucleotide sequence ID" value="NZ_CP043497.1"/>
</dbReference>
<gene>
    <name evidence="5" type="primary">yegW</name>
    <name evidence="5" type="ORF">SRIMR7_23430</name>
</gene>
<dbReference type="Proteomes" id="UP000829494">
    <property type="component" value="Chromosome"/>
</dbReference>
<protein>
    <submittedName>
        <fullName evidence="5">HTH-type transcriptional regulator YegW</fullName>
    </submittedName>
</protein>
<proteinExistence type="predicted"/>
<organism evidence="5 6">
    <name type="scientific">Streptomyces rimosus subsp. rimosus</name>
    <dbReference type="NCBI Taxonomy" id="132474"/>
    <lineage>
        <taxon>Bacteria</taxon>
        <taxon>Bacillati</taxon>
        <taxon>Actinomycetota</taxon>
        <taxon>Actinomycetes</taxon>
        <taxon>Kitasatosporales</taxon>
        <taxon>Streptomycetaceae</taxon>
        <taxon>Streptomyces</taxon>
    </lineage>
</organism>
<keyword evidence="6" id="KW-1185">Reference proteome</keyword>
<evidence type="ECO:0000256" key="2">
    <source>
        <dbReference type="ARBA" id="ARBA00023125"/>
    </source>
</evidence>
<dbReference type="Pfam" id="PF00392">
    <property type="entry name" value="GntR"/>
    <property type="match status" value="1"/>
</dbReference>
<dbReference type="InterPro" id="IPR000524">
    <property type="entry name" value="Tscrpt_reg_HTH_GntR"/>
</dbReference>
<dbReference type="SMART" id="SM00866">
    <property type="entry name" value="UTRA"/>
    <property type="match status" value="1"/>
</dbReference>
<dbReference type="SUPFAM" id="SSF46785">
    <property type="entry name" value="Winged helix' DNA-binding domain"/>
    <property type="match status" value="1"/>
</dbReference>
<dbReference type="Pfam" id="PF07702">
    <property type="entry name" value="UTRA"/>
    <property type="match status" value="1"/>
</dbReference>
<keyword evidence="3" id="KW-0804">Transcription</keyword>
<reference evidence="5 6" key="1">
    <citation type="submission" date="2022-03" db="EMBL/GenBank/DDBJ databases">
        <title>Complete genome of Streptomyces rimosus ssp. rimosus R7 (=ATCC 10970).</title>
        <authorList>
            <person name="Beganovic S."/>
            <person name="Ruckert C."/>
            <person name="Busche T."/>
            <person name="Kalinowski J."/>
            <person name="Wittmann C."/>
        </authorList>
    </citation>
    <scope>NUCLEOTIDE SEQUENCE [LARGE SCALE GENOMIC DNA]</scope>
    <source>
        <strain evidence="5 6">R7</strain>
    </source>
</reference>